<keyword evidence="3" id="KW-0347">Helicase</keyword>
<keyword evidence="7" id="KW-1185">Reference proteome</keyword>
<feature type="non-terminal residue" evidence="6">
    <location>
        <position position="65"/>
    </location>
</feature>
<accession>A0A0G4MRU8</accession>
<dbReference type="GO" id="GO:0016787">
    <property type="term" value="F:hydrolase activity"/>
    <property type="evidence" value="ECO:0007669"/>
    <property type="project" value="UniProtKB-KW"/>
</dbReference>
<feature type="non-terminal residue" evidence="6">
    <location>
        <position position="1"/>
    </location>
</feature>
<gene>
    <name evidence="6" type="ORF">BN1708_020175</name>
</gene>
<feature type="domain" description="UvrD-like helicase C-terminal" evidence="5">
    <location>
        <begin position="2"/>
        <end position="65"/>
    </location>
</feature>
<evidence type="ECO:0000313" key="7">
    <source>
        <dbReference type="Proteomes" id="UP000044602"/>
    </source>
</evidence>
<sequence length="65" mass="7286">GTRPVLRRLKTAANEAEWLVSEIRRAILMSGKMMNEDDVAILLRSAALSRHIESALGKCGMPYRM</sequence>
<organism evidence="6 7">
    <name type="scientific">Verticillium longisporum</name>
    <name type="common">Verticillium dahliae var. longisporum</name>
    <dbReference type="NCBI Taxonomy" id="100787"/>
    <lineage>
        <taxon>Eukaryota</taxon>
        <taxon>Fungi</taxon>
        <taxon>Dikarya</taxon>
        <taxon>Ascomycota</taxon>
        <taxon>Pezizomycotina</taxon>
        <taxon>Sordariomycetes</taxon>
        <taxon>Hypocreomycetidae</taxon>
        <taxon>Glomerellales</taxon>
        <taxon>Plectosphaerellaceae</taxon>
        <taxon>Verticillium</taxon>
    </lineage>
</organism>
<dbReference type="Gene3D" id="3.40.50.300">
    <property type="entry name" value="P-loop containing nucleotide triphosphate hydrolases"/>
    <property type="match status" value="1"/>
</dbReference>
<dbReference type="GO" id="GO:0005524">
    <property type="term" value="F:ATP binding"/>
    <property type="evidence" value="ECO:0007669"/>
    <property type="project" value="UniProtKB-KW"/>
</dbReference>
<dbReference type="AlphaFoldDB" id="A0A0G4MRU8"/>
<evidence type="ECO:0000256" key="2">
    <source>
        <dbReference type="ARBA" id="ARBA00022801"/>
    </source>
</evidence>
<evidence type="ECO:0000256" key="4">
    <source>
        <dbReference type="ARBA" id="ARBA00022840"/>
    </source>
</evidence>
<dbReference type="Proteomes" id="UP000044602">
    <property type="component" value="Unassembled WGS sequence"/>
</dbReference>
<keyword evidence="1" id="KW-0547">Nucleotide-binding</keyword>
<keyword evidence="4" id="KW-0067">ATP-binding</keyword>
<dbReference type="InterPro" id="IPR027417">
    <property type="entry name" value="P-loop_NTPase"/>
</dbReference>
<dbReference type="GO" id="GO:0004386">
    <property type="term" value="F:helicase activity"/>
    <property type="evidence" value="ECO:0007669"/>
    <property type="project" value="UniProtKB-KW"/>
</dbReference>
<keyword evidence="2" id="KW-0378">Hydrolase</keyword>
<dbReference type="STRING" id="100787.A0A0G4MRU8"/>
<dbReference type="Pfam" id="PF13361">
    <property type="entry name" value="UvrD_C"/>
    <property type="match status" value="1"/>
</dbReference>
<evidence type="ECO:0000256" key="1">
    <source>
        <dbReference type="ARBA" id="ARBA00022741"/>
    </source>
</evidence>
<dbReference type="SUPFAM" id="SSF52540">
    <property type="entry name" value="P-loop containing nucleoside triphosphate hydrolases"/>
    <property type="match status" value="1"/>
</dbReference>
<evidence type="ECO:0000256" key="3">
    <source>
        <dbReference type="ARBA" id="ARBA00022806"/>
    </source>
</evidence>
<proteinExistence type="predicted"/>
<evidence type="ECO:0000313" key="6">
    <source>
        <dbReference type="EMBL" id="CRK36956.1"/>
    </source>
</evidence>
<evidence type="ECO:0000259" key="5">
    <source>
        <dbReference type="Pfam" id="PF13361"/>
    </source>
</evidence>
<reference evidence="6 7" key="1">
    <citation type="submission" date="2015-05" db="EMBL/GenBank/DDBJ databases">
        <authorList>
            <person name="Wang D.B."/>
            <person name="Wang M."/>
        </authorList>
    </citation>
    <scope>NUCLEOTIDE SEQUENCE [LARGE SCALE GENOMIC DNA]</scope>
    <source>
        <strain evidence="6">VL1</strain>
    </source>
</reference>
<name>A0A0G4MRU8_VERLO</name>
<dbReference type="EMBL" id="CVQH01024475">
    <property type="protein sequence ID" value="CRK36956.1"/>
    <property type="molecule type" value="Genomic_DNA"/>
</dbReference>
<protein>
    <recommendedName>
        <fullName evidence="5">UvrD-like helicase C-terminal domain-containing protein</fullName>
    </recommendedName>
</protein>
<dbReference type="InterPro" id="IPR014017">
    <property type="entry name" value="DNA_helicase_UvrD-like_C"/>
</dbReference>